<dbReference type="InterPro" id="IPR001387">
    <property type="entry name" value="Cro/C1-type_HTH"/>
</dbReference>
<organism evidence="1 2">
    <name type="scientific">Burkholderia ubonensis</name>
    <dbReference type="NCBI Taxonomy" id="101571"/>
    <lineage>
        <taxon>Bacteria</taxon>
        <taxon>Pseudomonadati</taxon>
        <taxon>Pseudomonadota</taxon>
        <taxon>Betaproteobacteria</taxon>
        <taxon>Burkholderiales</taxon>
        <taxon>Burkholderiaceae</taxon>
        <taxon>Burkholderia</taxon>
        <taxon>Burkholderia cepacia complex</taxon>
    </lineage>
</organism>
<dbReference type="Proteomes" id="UP000056732">
    <property type="component" value="Unassembled WGS sequence"/>
</dbReference>
<evidence type="ECO:0000313" key="2">
    <source>
        <dbReference type="Proteomes" id="UP000056732"/>
    </source>
</evidence>
<evidence type="ECO:0008006" key="3">
    <source>
        <dbReference type="Google" id="ProtNLM"/>
    </source>
</evidence>
<sequence length="68" mass="7222">MLAVTLECLEREKGGLREVAKATGIPYSTLSKISSGAVTDPRVSTVQILYDYFVDRALVGLGASPAVH</sequence>
<dbReference type="AlphaFoldDB" id="A0AAW3NH85"/>
<dbReference type="SUPFAM" id="SSF47413">
    <property type="entry name" value="lambda repressor-like DNA-binding domains"/>
    <property type="match status" value="1"/>
</dbReference>
<name>A0AAW3NH85_9BURK</name>
<proteinExistence type="predicted"/>
<accession>A0AAW3NH85</accession>
<dbReference type="Gene3D" id="1.10.260.40">
    <property type="entry name" value="lambda repressor-like DNA-binding domains"/>
    <property type="match status" value="1"/>
</dbReference>
<evidence type="ECO:0000313" key="1">
    <source>
        <dbReference type="EMBL" id="KVT57966.1"/>
    </source>
</evidence>
<dbReference type="CDD" id="cd00093">
    <property type="entry name" value="HTH_XRE"/>
    <property type="match status" value="1"/>
</dbReference>
<protein>
    <recommendedName>
        <fullName evidence="3">HTH cro/C1-type domain-containing protein</fullName>
    </recommendedName>
</protein>
<comment type="caution">
    <text evidence="1">The sequence shown here is derived from an EMBL/GenBank/DDBJ whole genome shotgun (WGS) entry which is preliminary data.</text>
</comment>
<dbReference type="GO" id="GO:0003677">
    <property type="term" value="F:DNA binding"/>
    <property type="evidence" value="ECO:0007669"/>
    <property type="project" value="InterPro"/>
</dbReference>
<dbReference type="EMBL" id="LPDO01000040">
    <property type="protein sequence ID" value="KVT57966.1"/>
    <property type="molecule type" value="Genomic_DNA"/>
</dbReference>
<dbReference type="InterPro" id="IPR010982">
    <property type="entry name" value="Lambda_DNA-bd_dom_sf"/>
</dbReference>
<gene>
    <name evidence="1" type="ORF">WK53_28370</name>
</gene>
<reference evidence="1 2" key="1">
    <citation type="submission" date="2015-11" db="EMBL/GenBank/DDBJ databases">
        <title>Expanding the genomic diversity of Burkholderia species for the development of highly accurate diagnostics.</title>
        <authorList>
            <person name="Sahl J."/>
            <person name="Keim P."/>
            <person name="Wagner D."/>
        </authorList>
    </citation>
    <scope>NUCLEOTIDE SEQUENCE [LARGE SCALE GENOMIC DNA]</scope>
    <source>
        <strain evidence="1 2">MSMB1137WGS</strain>
    </source>
</reference>